<evidence type="ECO:0000313" key="9">
    <source>
        <dbReference type="Proteomes" id="UP000314983"/>
    </source>
</evidence>
<reference evidence="8" key="5">
    <citation type="submission" date="2025-09" db="UniProtKB">
        <authorList>
            <consortium name="Ensembl"/>
        </authorList>
    </citation>
    <scope>IDENTIFICATION</scope>
</reference>
<accession>A0A4W4E8X9</accession>
<keyword evidence="4" id="KW-1015">Disulfide bond</keyword>
<dbReference type="SUPFAM" id="SSF49899">
    <property type="entry name" value="Concanavalin A-like lectins/glucanases"/>
    <property type="match status" value="1"/>
</dbReference>
<sequence length="273" mass="30498">ISDLLSYVFFSLQDAFVENDLLKYYCKYLRLFKVDRQSARLLYSFSRMPTVTVCTRLRFDPNCHGESTVFSYSVPSVKDEFQLRATVTQSEPIQLALLVHGMHGSYQPGFANDAAWHSLCVSWTGKGGEWSISVDGLEVGHGSGLCSTDHIRGNGVFIIGQDQDTFGGSLKNEEAFCGSITQLYIWDRALDTTEIQNMEKECSPIPYGLLFKWSASGLEMEPSLPKHWGHVQCQGKMLVVEVIGGKGALGCGPFNLIEYSKEEKRPVLLTKAW</sequence>
<evidence type="ECO:0000259" key="7">
    <source>
        <dbReference type="PROSITE" id="PS51828"/>
    </source>
</evidence>
<organism evidence="8 9">
    <name type="scientific">Electrophorus electricus</name>
    <name type="common">Electric eel</name>
    <name type="synonym">Gymnotus electricus</name>
    <dbReference type="NCBI Taxonomy" id="8005"/>
    <lineage>
        <taxon>Eukaryota</taxon>
        <taxon>Metazoa</taxon>
        <taxon>Chordata</taxon>
        <taxon>Craniata</taxon>
        <taxon>Vertebrata</taxon>
        <taxon>Euteleostomi</taxon>
        <taxon>Actinopterygii</taxon>
        <taxon>Neopterygii</taxon>
        <taxon>Teleostei</taxon>
        <taxon>Ostariophysi</taxon>
        <taxon>Gymnotiformes</taxon>
        <taxon>Gymnotoidei</taxon>
        <taxon>Gymnotidae</taxon>
        <taxon>Electrophorus</taxon>
    </lineage>
</organism>
<proteinExistence type="predicted"/>
<evidence type="ECO:0000256" key="4">
    <source>
        <dbReference type="ARBA" id="ARBA00023157"/>
    </source>
</evidence>
<reference evidence="9" key="1">
    <citation type="journal article" date="2014" name="Science">
        <title>Nonhuman genetics. Genomic basis for the convergent evolution of electric organs.</title>
        <authorList>
            <person name="Gallant J.R."/>
            <person name="Traeger L.L."/>
            <person name="Volkening J.D."/>
            <person name="Moffett H."/>
            <person name="Chen P.H."/>
            <person name="Novina C.D."/>
            <person name="Phillips G.N.Jr."/>
            <person name="Anand R."/>
            <person name="Wells G.B."/>
            <person name="Pinch M."/>
            <person name="Guth R."/>
            <person name="Unguez G.A."/>
            <person name="Albert J.S."/>
            <person name="Zakon H.H."/>
            <person name="Samanta M.P."/>
            <person name="Sussman M.R."/>
        </authorList>
    </citation>
    <scope>NUCLEOTIDE SEQUENCE [LARGE SCALE GENOMIC DNA]</scope>
</reference>
<keyword evidence="3" id="KW-0106">Calcium</keyword>
<keyword evidence="9" id="KW-1185">Reference proteome</keyword>
<evidence type="ECO:0000256" key="3">
    <source>
        <dbReference type="ARBA" id="ARBA00022837"/>
    </source>
</evidence>
<dbReference type="Proteomes" id="UP000314983">
    <property type="component" value="Chromosome 26"/>
</dbReference>
<dbReference type="InterPro" id="IPR013320">
    <property type="entry name" value="ConA-like_dom_sf"/>
</dbReference>
<dbReference type="Ensembl" id="ENSEEET00000008533.2">
    <property type="protein sequence ID" value="ENSEEEP00000008427.2"/>
    <property type="gene ID" value="ENSEEEG00000004397.2"/>
</dbReference>
<comment type="caution">
    <text evidence="6">Lacks conserved residue(s) required for the propagation of feature annotation.</text>
</comment>
<dbReference type="PRINTS" id="PR00895">
    <property type="entry name" value="PENTAXIN"/>
</dbReference>
<dbReference type="Gene3D" id="2.60.120.200">
    <property type="match status" value="1"/>
</dbReference>
<reference evidence="9" key="2">
    <citation type="journal article" date="2017" name="Sci. Adv.">
        <title>A tail of two voltages: Proteomic comparison of the three electric organs of the electric eel.</title>
        <authorList>
            <person name="Traeger L.L."/>
            <person name="Sabat G."/>
            <person name="Barrett-Wilt G.A."/>
            <person name="Wells G.B."/>
            <person name="Sussman M.R."/>
        </authorList>
    </citation>
    <scope>NUCLEOTIDE SEQUENCE [LARGE SCALE GENOMIC DNA]</scope>
</reference>
<keyword evidence="2" id="KW-0479">Metal-binding</keyword>
<evidence type="ECO:0000256" key="1">
    <source>
        <dbReference type="ARBA" id="ARBA00001913"/>
    </source>
</evidence>
<dbReference type="InterPro" id="IPR001759">
    <property type="entry name" value="PTX_dom"/>
</dbReference>
<dbReference type="InterPro" id="IPR051360">
    <property type="entry name" value="Neuronal_Pentraxin_Related"/>
</dbReference>
<evidence type="ECO:0000256" key="6">
    <source>
        <dbReference type="PROSITE-ProRule" id="PRU01172"/>
    </source>
</evidence>
<dbReference type="AlphaFoldDB" id="A0A4W4E8X9"/>
<dbReference type="SMART" id="SM00159">
    <property type="entry name" value="PTX"/>
    <property type="match status" value="1"/>
</dbReference>
<name>A0A4W4E8X9_ELEEL</name>
<dbReference type="PROSITE" id="PS51828">
    <property type="entry name" value="PTX_2"/>
    <property type="match status" value="1"/>
</dbReference>
<evidence type="ECO:0000256" key="2">
    <source>
        <dbReference type="ARBA" id="ARBA00022723"/>
    </source>
</evidence>
<dbReference type="Pfam" id="PF00354">
    <property type="entry name" value="Pentaxin"/>
    <property type="match status" value="1"/>
</dbReference>
<keyword evidence="5" id="KW-0325">Glycoprotein</keyword>
<evidence type="ECO:0000256" key="5">
    <source>
        <dbReference type="ARBA" id="ARBA00023180"/>
    </source>
</evidence>
<dbReference type="PANTHER" id="PTHR19277:SF163">
    <property type="entry name" value="ADHESION G-PROTEIN COUPLED RECEPTOR D2-LIKE ISOFORM X1"/>
    <property type="match status" value="1"/>
</dbReference>
<comment type="cofactor">
    <cofactor evidence="1">
        <name>Ca(2+)</name>
        <dbReference type="ChEBI" id="CHEBI:29108"/>
    </cofactor>
</comment>
<feature type="domain" description="Pentraxin (PTX)" evidence="7">
    <location>
        <begin position="25"/>
        <end position="233"/>
    </location>
</feature>
<protein>
    <recommendedName>
        <fullName evidence="7">Pentraxin (PTX) domain-containing protein</fullName>
    </recommendedName>
</protein>
<dbReference type="GeneTree" id="ENSGT01060000248591"/>
<evidence type="ECO:0000313" key="8">
    <source>
        <dbReference type="Ensembl" id="ENSEEEP00000008427.2"/>
    </source>
</evidence>
<dbReference type="GO" id="GO:0046872">
    <property type="term" value="F:metal ion binding"/>
    <property type="evidence" value="ECO:0007669"/>
    <property type="project" value="UniProtKB-KW"/>
</dbReference>
<dbReference type="PANTHER" id="PTHR19277">
    <property type="entry name" value="PENTRAXIN"/>
    <property type="match status" value="1"/>
</dbReference>
<reference evidence="8" key="4">
    <citation type="submission" date="2025-08" db="UniProtKB">
        <authorList>
            <consortium name="Ensembl"/>
        </authorList>
    </citation>
    <scope>IDENTIFICATION</scope>
</reference>
<reference evidence="8" key="3">
    <citation type="submission" date="2020-05" db="EMBL/GenBank/DDBJ databases">
        <title>Electrophorus electricus (electric eel) genome, fEleEle1, primary haplotype.</title>
        <authorList>
            <person name="Myers G."/>
            <person name="Meyer A."/>
            <person name="Fedrigo O."/>
            <person name="Formenti G."/>
            <person name="Rhie A."/>
            <person name="Tracey A."/>
            <person name="Sims Y."/>
            <person name="Jarvis E.D."/>
        </authorList>
    </citation>
    <scope>NUCLEOTIDE SEQUENCE [LARGE SCALE GENOMIC DNA]</scope>
</reference>